<dbReference type="AlphaFoldDB" id="A0A655GLW8"/>
<evidence type="ECO:0000256" key="1">
    <source>
        <dbReference type="SAM" id="MobiDB-lite"/>
    </source>
</evidence>
<dbReference type="Proteomes" id="UP000050164">
    <property type="component" value="Unassembled WGS sequence"/>
</dbReference>
<organism evidence="2 3">
    <name type="scientific">Mycobacterium tuberculosis</name>
    <dbReference type="NCBI Taxonomy" id="1773"/>
    <lineage>
        <taxon>Bacteria</taxon>
        <taxon>Bacillati</taxon>
        <taxon>Actinomycetota</taxon>
        <taxon>Actinomycetes</taxon>
        <taxon>Mycobacteriales</taxon>
        <taxon>Mycobacteriaceae</taxon>
        <taxon>Mycobacterium</taxon>
        <taxon>Mycobacterium tuberculosis complex</taxon>
    </lineage>
</organism>
<protein>
    <submittedName>
        <fullName evidence="2">Uncharacterized protein</fullName>
    </submittedName>
</protein>
<accession>A0A655GLW8</accession>
<sequence>MPTVPTVSAGTAVTDQPRPSTQTAIASPAASTEVSHTVVTGTADSPGTPVAQQQSAQAAIASCTAGRTVAAPAAVADQPR</sequence>
<feature type="region of interest" description="Disordered" evidence="1">
    <location>
        <begin position="1"/>
        <end position="35"/>
    </location>
</feature>
<reference evidence="2 3" key="1">
    <citation type="submission" date="2015-03" db="EMBL/GenBank/DDBJ databases">
        <authorList>
            <consortium name="Pathogen Informatics"/>
        </authorList>
    </citation>
    <scope>NUCLEOTIDE SEQUENCE [LARGE SCALE GENOMIC DNA]</scope>
    <source>
        <strain evidence="2 3">Bir 185</strain>
    </source>
</reference>
<evidence type="ECO:0000313" key="2">
    <source>
        <dbReference type="EMBL" id="CKT34620.1"/>
    </source>
</evidence>
<dbReference type="EMBL" id="CNFT01001484">
    <property type="protein sequence ID" value="CKT34620.1"/>
    <property type="molecule type" value="Genomic_DNA"/>
</dbReference>
<proteinExistence type="predicted"/>
<name>A0A655GLW8_MYCTX</name>
<evidence type="ECO:0000313" key="3">
    <source>
        <dbReference type="Proteomes" id="UP000050164"/>
    </source>
</evidence>
<gene>
    <name evidence="2" type="ORF">ERS027659_04278</name>
</gene>